<protein>
    <recommendedName>
        <fullName evidence="6">Pentatricopeptide repeat-containing protein</fullName>
    </recommendedName>
</protein>
<keyword evidence="5" id="KW-1185">Reference proteome</keyword>
<keyword evidence="2" id="KW-0677">Repeat</keyword>
<feature type="repeat" description="PPR" evidence="3">
    <location>
        <begin position="45"/>
        <end position="79"/>
    </location>
</feature>
<dbReference type="Proteomes" id="UP000823775">
    <property type="component" value="Unassembled WGS sequence"/>
</dbReference>
<evidence type="ECO:0000256" key="1">
    <source>
        <dbReference type="ARBA" id="ARBA00007626"/>
    </source>
</evidence>
<dbReference type="Pfam" id="PF01535">
    <property type="entry name" value="PPR"/>
    <property type="match status" value="2"/>
</dbReference>
<comment type="caution">
    <text evidence="4">The sequence shown here is derived from an EMBL/GenBank/DDBJ whole genome shotgun (WGS) entry which is preliminary data.</text>
</comment>
<sequence>MKGMERCSPSIVTYNILLRAFAQAKNVEQVDALLKDLDESIVTPDIFTFNGLMDAYGKNGMIKEMEHVLSRMKSYQLKPDIITFNILIDSYGKKQEFQKMEQVASYITYECLIVMYGHCDCVSKQEILFDRVMESEKEKKVSTLNSMLDTYCMNGLPVEAHVLFESIHSAKSFPIDSSTYKLLYKAYTKADMKELGQNY</sequence>
<evidence type="ECO:0000256" key="3">
    <source>
        <dbReference type="PROSITE-ProRule" id="PRU00708"/>
    </source>
</evidence>
<reference evidence="4 5" key="1">
    <citation type="journal article" date="2021" name="BMC Genomics">
        <title>Datura genome reveals duplications of psychoactive alkaloid biosynthetic genes and high mutation rate following tissue culture.</title>
        <authorList>
            <person name="Rajewski A."/>
            <person name="Carter-House D."/>
            <person name="Stajich J."/>
            <person name="Litt A."/>
        </authorList>
    </citation>
    <scope>NUCLEOTIDE SEQUENCE [LARGE SCALE GENOMIC DNA]</scope>
    <source>
        <strain evidence="4">AR-01</strain>
    </source>
</reference>
<evidence type="ECO:0008006" key="6">
    <source>
        <dbReference type="Google" id="ProtNLM"/>
    </source>
</evidence>
<dbReference type="PANTHER" id="PTHR47874">
    <property type="entry name" value="EXPRESSED PROTEIN"/>
    <property type="match status" value="1"/>
</dbReference>
<feature type="repeat" description="PPR" evidence="3">
    <location>
        <begin position="140"/>
        <end position="174"/>
    </location>
</feature>
<dbReference type="InterPro" id="IPR044179">
    <property type="entry name" value="PPR5-like"/>
</dbReference>
<dbReference type="PANTHER" id="PTHR47874:SF5">
    <property type="entry name" value="PENTATRICOPEPTIDE REPEAT-CONTAINING PROTEIN PPR5 HOMOLOG, CHLOROPLASTIC"/>
    <property type="match status" value="1"/>
</dbReference>
<dbReference type="Pfam" id="PF13041">
    <property type="entry name" value="PPR_2"/>
    <property type="match status" value="1"/>
</dbReference>
<dbReference type="NCBIfam" id="TIGR00756">
    <property type="entry name" value="PPR"/>
    <property type="match status" value="4"/>
</dbReference>
<dbReference type="InterPro" id="IPR011990">
    <property type="entry name" value="TPR-like_helical_dom_sf"/>
</dbReference>
<name>A0ABS8SVV5_DATST</name>
<dbReference type="EMBL" id="JACEIK010000813">
    <property type="protein sequence ID" value="MCD7462579.1"/>
    <property type="molecule type" value="Genomic_DNA"/>
</dbReference>
<organism evidence="4 5">
    <name type="scientific">Datura stramonium</name>
    <name type="common">Jimsonweed</name>
    <name type="synonym">Common thornapple</name>
    <dbReference type="NCBI Taxonomy" id="4076"/>
    <lineage>
        <taxon>Eukaryota</taxon>
        <taxon>Viridiplantae</taxon>
        <taxon>Streptophyta</taxon>
        <taxon>Embryophyta</taxon>
        <taxon>Tracheophyta</taxon>
        <taxon>Spermatophyta</taxon>
        <taxon>Magnoliopsida</taxon>
        <taxon>eudicotyledons</taxon>
        <taxon>Gunneridae</taxon>
        <taxon>Pentapetalae</taxon>
        <taxon>asterids</taxon>
        <taxon>lamiids</taxon>
        <taxon>Solanales</taxon>
        <taxon>Solanaceae</taxon>
        <taxon>Solanoideae</taxon>
        <taxon>Datureae</taxon>
        <taxon>Datura</taxon>
    </lineage>
</organism>
<gene>
    <name evidence="4" type="ORF">HAX54_048830</name>
</gene>
<proteinExistence type="inferred from homology"/>
<comment type="similarity">
    <text evidence="1">Belongs to the PPR family. P subfamily.</text>
</comment>
<dbReference type="PROSITE" id="PS51375">
    <property type="entry name" value="PPR"/>
    <property type="match status" value="3"/>
</dbReference>
<accession>A0ABS8SVV5</accession>
<evidence type="ECO:0000313" key="4">
    <source>
        <dbReference type="EMBL" id="MCD7462579.1"/>
    </source>
</evidence>
<feature type="repeat" description="PPR" evidence="3">
    <location>
        <begin position="10"/>
        <end position="44"/>
    </location>
</feature>
<evidence type="ECO:0000313" key="5">
    <source>
        <dbReference type="Proteomes" id="UP000823775"/>
    </source>
</evidence>
<dbReference type="Gene3D" id="1.25.40.10">
    <property type="entry name" value="Tetratricopeptide repeat domain"/>
    <property type="match status" value="3"/>
</dbReference>
<evidence type="ECO:0000256" key="2">
    <source>
        <dbReference type="ARBA" id="ARBA00022737"/>
    </source>
</evidence>
<dbReference type="InterPro" id="IPR002885">
    <property type="entry name" value="PPR_rpt"/>
</dbReference>